<name>A0A1V9Z7M4_9STRA</name>
<reference evidence="2 3" key="1">
    <citation type="journal article" date="2014" name="Genome Biol. Evol.">
        <title>The secreted proteins of Achlya hypogyna and Thraustotheca clavata identify the ancestral oomycete secretome and reveal gene acquisitions by horizontal gene transfer.</title>
        <authorList>
            <person name="Misner I."/>
            <person name="Blouin N."/>
            <person name="Leonard G."/>
            <person name="Richards T.A."/>
            <person name="Lane C.E."/>
        </authorList>
    </citation>
    <scope>NUCLEOTIDE SEQUENCE [LARGE SCALE GENOMIC DNA]</scope>
    <source>
        <strain evidence="2 3">ATCC 34112</strain>
    </source>
</reference>
<dbReference type="SUPFAM" id="SSF47576">
    <property type="entry name" value="Calponin-homology domain, CH-domain"/>
    <property type="match status" value="3"/>
</dbReference>
<dbReference type="OrthoDB" id="122837at2759"/>
<proteinExistence type="predicted"/>
<sequence>LCALLQLVSVTEWSNRYVLRDPDTVLDILDGSKLAIATMLKALKKRWELVEQQVHQRDRMEAQLQRQISKNSLLMPAKSGNNDKVKSPMQTWNASTQREVLKKDNVECYRHYHKKSSVSRMVDAGQVACVDLTKQERNEVKAFAINEANAKLETAYTICKWIRSLGIPLRFDELETNSDKFTQESFLSSGVEVFKDGVTLCQLTAVIIYQVGDTNAKAKLRPVLELPGTFVPQGCCLHPQTLAQKRHNFQLALTILKEIPSITHPIVCSLELQDPLSAAFPEQIWILLHVLYKIARSKSKRIPSRLIPSSELLESSDELQSPPPPPSQTNNFPCVTPEQVNCVREWIRYLGIGDSKAINLGLLEDPYRNGTHLCHVLNRFVSQDREIHYHHHPKSLYQAKSNIQAAFYCIYKHRISLPPIYRLLANGHGLLKGHYHAVWGFWWHIYQALQVPSTIENINSKVSDVLEKQKILVIEWIRAQGYLHGIKQTNHPTFDNLKSYFENGSLLLYIAAKVTNHDIDIKPTSSNCPKSVALFNIQQALDLLRTISDMPQRYLWSEDKIYSGDASVLLGLLSDLQETLKKAQPARVLPIEKQFLIKSDDSREPEHLIPIREEEDEYVPCEYQPRMECFYTHSSLSSSRQWREIDIDTTQDLHPRPSNFEEEIFEEESYRKIIPIPHTPPSQTLLHKVPLGKLDKPILPKRPVFEAQKIDTEPLISWLQHLQIKQLPNLEDRVLKCFSNGLLLVAIVEKIEHIRTLEGVCHQPNKKAQALHNIKKALDILRLKKTMPLTLLRKDREIYHGDRDIILMLLDQIRKAYGYHHLVVVK</sequence>
<keyword evidence="3" id="KW-1185">Reference proteome</keyword>
<dbReference type="InterPro" id="IPR036872">
    <property type="entry name" value="CH_dom_sf"/>
</dbReference>
<dbReference type="EMBL" id="JNBS01002214">
    <property type="protein sequence ID" value="OQR93998.1"/>
    <property type="molecule type" value="Genomic_DNA"/>
</dbReference>
<comment type="caution">
    <text evidence="2">The sequence shown here is derived from an EMBL/GenBank/DDBJ whole genome shotgun (WGS) entry which is preliminary data.</text>
</comment>
<dbReference type="Proteomes" id="UP000243217">
    <property type="component" value="Unassembled WGS sequence"/>
</dbReference>
<feature type="non-terminal residue" evidence="2">
    <location>
        <position position="1"/>
    </location>
</feature>
<dbReference type="AlphaFoldDB" id="A0A1V9Z7M4"/>
<dbReference type="Gene3D" id="1.10.418.10">
    <property type="entry name" value="Calponin-like domain"/>
    <property type="match status" value="1"/>
</dbReference>
<protein>
    <submittedName>
        <fullName evidence="2">Uncharacterized protein</fullName>
    </submittedName>
</protein>
<evidence type="ECO:0000313" key="3">
    <source>
        <dbReference type="Proteomes" id="UP000243217"/>
    </source>
</evidence>
<organism evidence="2 3">
    <name type="scientific">Thraustotheca clavata</name>
    <dbReference type="NCBI Taxonomy" id="74557"/>
    <lineage>
        <taxon>Eukaryota</taxon>
        <taxon>Sar</taxon>
        <taxon>Stramenopiles</taxon>
        <taxon>Oomycota</taxon>
        <taxon>Saprolegniomycetes</taxon>
        <taxon>Saprolegniales</taxon>
        <taxon>Achlyaceae</taxon>
        <taxon>Thraustotheca</taxon>
    </lineage>
</organism>
<evidence type="ECO:0000313" key="2">
    <source>
        <dbReference type="EMBL" id="OQR93998.1"/>
    </source>
</evidence>
<feature type="region of interest" description="Disordered" evidence="1">
    <location>
        <begin position="313"/>
        <end position="332"/>
    </location>
</feature>
<gene>
    <name evidence="2" type="ORF">THRCLA_08283</name>
</gene>
<evidence type="ECO:0000256" key="1">
    <source>
        <dbReference type="SAM" id="MobiDB-lite"/>
    </source>
</evidence>
<accession>A0A1V9Z7M4</accession>